<accession>A0A0G1DI22</accession>
<evidence type="ECO:0000313" key="2">
    <source>
        <dbReference type="Proteomes" id="UP000034090"/>
    </source>
</evidence>
<evidence type="ECO:0000313" key="1">
    <source>
        <dbReference type="EMBL" id="KKS97217.1"/>
    </source>
</evidence>
<gene>
    <name evidence="1" type="ORF">UV74_C0013G0339</name>
</gene>
<dbReference type="STRING" id="1618578.UV74_C0013G0339"/>
<reference evidence="1 2" key="1">
    <citation type="journal article" date="2015" name="Nature">
        <title>rRNA introns, odd ribosomes, and small enigmatic genomes across a large radiation of phyla.</title>
        <authorList>
            <person name="Brown C.T."/>
            <person name="Hug L.A."/>
            <person name="Thomas B.C."/>
            <person name="Sharon I."/>
            <person name="Castelle C.J."/>
            <person name="Singh A."/>
            <person name="Wilkins M.J."/>
            <person name="Williams K.H."/>
            <person name="Banfield J.F."/>
        </authorList>
    </citation>
    <scope>NUCLEOTIDE SEQUENCE [LARGE SCALE GENOMIC DNA]</scope>
</reference>
<comment type="caution">
    <text evidence="1">The sequence shown here is derived from an EMBL/GenBank/DDBJ whole genome shotgun (WGS) entry which is preliminary data.</text>
</comment>
<proteinExistence type="predicted"/>
<dbReference type="EMBL" id="LCFQ01000013">
    <property type="protein sequence ID" value="KKS97217.1"/>
    <property type="molecule type" value="Genomic_DNA"/>
</dbReference>
<name>A0A0G1DI22_9BACT</name>
<organism evidence="1 2">
    <name type="scientific">Candidatus Woesebacteria bacterium GW2011_GWB1_43_14</name>
    <dbReference type="NCBI Taxonomy" id="1618578"/>
    <lineage>
        <taxon>Bacteria</taxon>
        <taxon>Candidatus Woeseibacteriota</taxon>
    </lineage>
</organism>
<protein>
    <recommendedName>
        <fullName evidence="3">Cupin 2 conserved barrel domain-containing protein</fullName>
    </recommendedName>
</protein>
<evidence type="ECO:0008006" key="3">
    <source>
        <dbReference type="Google" id="ProtNLM"/>
    </source>
</evidence>
<dbReference type="AlphaFoldDB" id="A0A0G1DI22"/>
<sequence length="130" mass="14466">MKTVFDGKKAIAIIINGEYPEGSVPHTGLGKGEEALGLLTLNHKKGSTLKRHQHKPTKRTTSILQECFIVISGKIKIKLYSDKQIFIRSVTLTSGEALLTLSGGHEFKILEDTKILELKNGPYKEDKLFF</sequence>
<dbReference type="Proteomes" id="UP000034090">
    <property type="component" value="Unassembled WGS sequence"/>
</dbReference>